<dbReference type="EMBL" id="VHQG01000001">
    <property type="protein sequence ID" value="TPW77828.1"/>
    <property type="molecule type" value="Genomic_DNA"/>
</dbReference>
<dbReference type="RefSeq" id="WP_141162353.1">
    <property type="nucleotide sequence ID" value="NZ_VHQG01000001.1"/>
</dbReference>
<dbReference type="Pfam" id="PF01882">
    <property type="entry name" value="DUF58"/>
    <property type="match status" value="1"/>
</dbReference>
<evidence type="ECO:0000256" key="1">
    <source>
        <dbReference type="SAM" id="MobiDB-lite"/>
    </source>
</evidence>
<feature type="compositionally biased region" description="Low complexity" evidence="1">
    <location>
        <begin position="38"/>
        <end position="56"/>
    </location>
</feature>
<keyword evidence="2" id="KW-0472">Membrane</keyword>
<evidence type="ECO:0000256" key="2">
    <source>
        <dbReference type="SAM" id="Phobius"/>
    </source>
</evidence>
<dbReference type="PANTHER" id="PTHR34351">
    <property type="entry name" value="SLR1927 PROTEIN-RELATED"/>
    <property type="match status" value="1"/>
</dbReference>
<feature type="domain" description="DUF58" evidence="3">
    <location>
        <begin position="305"/>
        <end position="455"/>
    </location>
</feature>
<dbReference type="InterPro" id="IPR002881">
    <property type="entry name" value="DUF58"/>
</dbReference>
<gene>
    <name evidence="4" type="ORF">FJ657_04050</name>
</gene>
<accession>A0A506Y9N1</accession>
<reference evidence="4 5" key="1">
    <citation type="submission" date="2019-06" db="EMBL/GenBank/DDBJ databases">
        <authorList>
            <person name="Li F."/>
        </authorList>
    </citation>
    <scope>NUCLEOTIDE SEQUENCE [LARGE SCALE GENOMIC DNA]</scope>
    <source>
        <strain evidence="4 5">10F1D-1</strain>
    </source>
</reference>
<protein>
    <submittedName>
        <fullName evidence="4">DUF58 domain-containing protein</fullName>
    </submittedName>
</protein>
<feature type="compositionally biased region" description="Low complexity" evidence="1">
    <location>
        <begin position="63"/>
        <end position="85"/>
    </location>
</feature>
<evidence type="ECO:0000313" key="4">
    <source>
        <dbReference type="EMBL" id="TPW77828.1"/>
    </source>
</evidence>
<feature type="transmembrane region" description="Helical" evidence="2">
    <location>
        <begin position="144"/>
        <end position="163"/>
    </location>
</feature>
<dbReference type="OrthoDB" id="9812729at2"/>
<keyword evidence="5" id="KW-1185">Reference proteome</keyword>
<keyword evidence="2" id="KW-1133">Transmembrane helix</keyword>
<sequence>MARPDRSPAPRGGASPEPRRGRGRGGVSGVSGAGRAGGAARRGVRGSDASDAADGGLAPSVERTYSVTSTATRSSTVTRVTSTRLGRVDRGRRTARRLVRAVAGRTRQTLRWLGETVTPAGWLLAVTVVLGAAAGLAFGWTLGWIAAAAAAVLLLLCVPFLLAGHEYRARLVLARDRVVAGTAVDADLRVANVGRRLALPGVVDVPIGQGLVEAQVPLLMPGAHHDDRLTISARRRGVVDVGPLSVTRGDPIGILRRTVQWPEVQTLHVHPVTAAIPSTSAGVIRDLEGMPTTDIVSADLNFHAIREYLPGDSRRNVHWKSTAKTGRLMVKQYEETRNARMAVVIGVDAHREYAGEDEFELAISVAASLGLQALRDGRDLIVTTSADDYGATRGSSVALRQLSTRSPQTLLDGFAEVEGGETTSALEDVARLTAQRHDLLSIVFIVTGSQLTLDELRAVAHPFDDSQPVVVRCEENAQPALRRAGRMRVITVGALGDLGQMIARGALA</sequence>
<dbReference type="Proteomes" id="UP000316252">
    <property type="component" value="Unassembled WGS sequence"/>
</dbReference>
<feature type="transmembrane region" description="Helical" evidence="2">
    <location>
        <begin position="120"/>
        <end position="138"/>
    </location>
</feature>
<feature type="region of interest" description="Disordered" evidence="1">
    <location>
        <begin position="1"/>
        <end position="92"/>
    </location>
</feature>
<comment type="caution">
    <text evidence="4">The sequence shown here is derived from an EMBL/GenBank/DDBJ whole genome shotgun (WGS) entry which is preliminary data.</text>
</comment>
<proteinExistence type="predicted"/>
<evidence type="ECO:0000259" key="3">
    <source>
        <dbReference type="Pfam" id="PF01882"/>
    </source>
</evidence>
<name>A0A506Y9N1_9MICO</name>
<dbReference type="PANTHER" id="PTHR34351:SF1">
    <property type="entry name" value="SLR1927 PROTEIN"/>
    <property type="match status" value="1"/>
</dbReference>
<organism evidence="4 5">
    <name type="scientific">Schumannella soli</name>
    <dbReference type="NCBI Taxonomy" id="2590779"/>
    <lineage>
        <taxon>Bacteria</taxon>
        <taxon>Bacillati</taxon>
        <taxon>Actinomycetota</taxon>
        <taxon>Actinomycetes</taxon>
        <taxon>Micrococcales</taxon>
        <taxon>Microbacteriaceae</taxon>
        <taxon>Schumannella</taxon>
    </lineage>
</organism>
<evidence type="ECO:0000313" key="5">
    <source>
        <dbReference type="Proteomes" id="UP000316252"/>
    </source>
</evidence>
<keyword evidence="2" id="KW-0812">Transmembrane</keyword>
<dbReference type="AlphaFoldDB" id="A0A506Y9N1"/>
<feature type="compositionally biased region" description="Gly residues" evidence="1">
    <location>
        <begin position="24"/>
        <end position="37"/>
    </location>
</feature>